<evidence type="ECO:0000313" key="2">
    <source>
        <dbReference type="EMBL" id="VAW44795.1"/>
    </source>
</evidence>
<evidence type="ECO:0000256" key="1">
    <source>
        <dbReference type="SAM" id="Phobius"/>
    </source>
</evidence>
<dbReference type="EMBL" id="UOFC01000023">
    <property type="protein sequence ID" value="VAW44795.1"/>
    <property type="molecule type" value="Genomic_DNA"/>
</dbReference>
<reference evidence="2" key="1">
    <citation type="submission" date="2018-06" db="EMBL/GenBank/DDBJ databases">
        <authorList>
            <person name="Zhirakovskaya E."/>
        </authorList>
    </citation>
    <scope>NUCLEOTIDE SEQUENCE</scope>
</reference>
<accession>A0A3B0VMQ0</accession>
<keyword evidence="1" id="KW-0472">Membrane</keyword>
<name>A0A3B0VMQ0_9ZZZZ</name>
<gene>
    <name evidence="2" type="ORF">MNBD_GAMMA03-718</name>
</gene>
<feature type="transmembrane region" description="Helical" evidence="1">
    <location>
        <begin position="193"/>
        <end position="211"/>
    </location>
</feature>
<keyword evidence="1" id="KW-1133">Transmembrane helix</keyword>
<proteinExistence type="predicted"/>
<sequence>MAVKKKKACWLFPTNTNNLRMILAQGLLASPEGFSKYYQDSLLDYDGYLPLFNHKISTASLEKAVSEAEHLVPCLLELDLSKLSGQVNMLSNGEAKEVDLGSDLSLLEGDIEQLLIPLPLPLGCISKVIFKTKDDIEAFKKDAEIRSNVVLNKIKLSSTVAESKLFETTDTDTLLVSNNTDFFEIGTPKIKPYYSAIYAYGGLLSLLFYYAKNGILSQHFFDDFSQNEIPQADNPKERAIPQFIYEYFHDAVDESRLENKILKGIVASCIESKDFKNSLINFLRNSDWDNEKAGKRSYELADKLNDYVFNSSRSVSEWFDSVKSDIEKILLMLFTREDSDSLIDFNNPKINFTEREYLLFAMFFGIRDGFIKVPAYIRKCNNLQEFISNKMVIYAHDKMRSDLTFKEVNSPKTVWQFVDKKLSKENTKLLGLESCVQTIMPKVNFKHEKGMNIYNGYHEPKYEIINEDYFQIISTKKVTNTVYNRLK</sequence>
<keyword evidence="1" id="KW-0812">Transmembrane</keyword>
<organism evidence="2">
    <name type="scientific">hydrothermal vent metagenome</name>
    <dbReference type="NCBI Taxonomy" id="652676"/>
    <lineage>
        <taxon>unclassified sequences</taxon>
        <taxon>metagenomes</taxon>
        <taxon>ecological metagenomes</taxon>
    </lineage>
</organism>
<dbReference type="AlphaFoldDB" id="A0A3B0VMQ0"/>
<protein>
    <submittedName>
        <fullName evidence="2">Uncharacterized protein</fullName>
    </submittedName>
</protein>